<comment type="similarity">
    <text evidence="1">Belongs to the mannitol dehydrogenase family.</text>
</comment>
<dbReference type="Pfam" id="PF01232">
    <property type="entry name" value="Mannitol_dh"/>
    <property type="match status" value="1"/>
</dbReference>
<organism evidence="9 10">
    <name type="scientific">Geodermatophilus normandii</name>
    <dbReference type="NCBI Taxonomy" id="1137989"/>
    <lineage>
        <taxon>Bacteria</taxon>
        <taxon>Bacillati</taxon>
        <taxon>Actinomycetota</taxon>
        <taxon>Actinomycetes</taxon>
        <taxon>Geodermatophilales</taxon>
        <taxon>Geodermatophilaceae</taxon>
        <taxon>Geodermatophilus</taxon>
    </lineage>
</organism>
<dbReference type="RefSeq" id="WP_163474832.1">
    <property type="nucleotide sequence ID" value="NZ_JAAGWE010000002.1"/>
</dbReference>
<gene>
    <name evidence="9" type="ORF">GCU54_01070</name>
</gene>
<dbReference type="PANTHER" id="PTHR43362">
    <property type="entry name" value="MANNITOL DEHYDROGENASE DSF1-RELATED"/>
    <property type="match status" value="1"/>
</dbReference>
<keyword evidence="5" id="KW-0520">NAD</keyword>
<evidence type="ECO:0000256" key="6">
    <source>
        <dbReference type="ARBA" id="ARBA00048615"/>
    </source>
</evidence>
<sequence>MPRLDATTLPTLSPSVWTPRYDRSAVGVGIVHLGVGGFHRSHEAMYVDRLLESGQAQDWGICGVGVLPSDRRMAEVKAAQDCLYTLVVKHADGFLDARVVGSVVEYLLAPDDPEAVVEKMAAPGTRVVSLTVTEGGYNTSPDTGAFDTAAPDVVADLQPGALPRTTFGLVTEALVRRRERGLAPFAVVSCDNIPGNGHLARAAFGAFAALRDPELGEWVAAEVSFPNSMVDRITPVTTDDDRADLARRFAVEDAWPVVCEPYTQWVLEDAFPGGRPPLEDVGVQLVDDVAPYELVKLRLLNAGHQVLGHLGRLAGHTYVHEASQDPLFREFLLGYLDEEATPTLPPVPGIDLRRYKADLVGRFANPAVRDTLARLCENASDRIPQFLLPVLRADLAAGREIRRSVAVLAGWARTAEGTDDTGRPVELSDPRREALLARARDADPLAFLRERDVFGDLAEDPRVATAFTETLTSLRLRGTRATVEDLVRGRRVR</sequence>
<evidence type="ECO:0000259" key="8">
    <source>
        <dbReference type="Pfam" id="PF08125"/>
    </source>
</evidence>
<dbReference type="Pfam" id="PF08125">
    <property type="entry name" value="Mannitol_dh_C"/>
    <property type="match status" value="1"/>
</dbReference>
<evidence type="ECO:0000256" key="4">
    <source>
        <dbReference type="ARBA" id="ARBA00023002"/>
    </source>
</evidence>
<evidence type="ECO:0000256" key="2">
    <source>
        <dbReference type="ARBA" id="ARBA00012939"/>
    </source>
</evidence>
<protein>
    <recommendedName>
        <fullName evidence="3">Mannitol-1-phosphate 5-dehydrogenase</fullName>
        <ecNumber evidence="2">1.1.1.17</ecNumber>
    </recommendedName>
</protein>
<reference evidence="9 10" key="1">
    <citation type="submission" date="2019-12" db="EMBL/GenBank/DDBJ databases">
        <title>WGS of CPCC 203550 I12A-02606.</title>
        <authorList>
            <person name="Jiang Z."/>
        </authorList>
    </citation>
    <scope>NUCLEOTIDE SEQUENCE [LARGE SCALE GENOMIC DNA]</scope>
    <source>
        <strain evidence="9 10">I12A-02606</strain>
    </source>
</reference>
<dbReference type="Gene3D" id="1.10.1040.10">
    <property type="entry name" value="N-(1-d-carboxylethyl)-l-norvaline Dehydrogenase, domain 2"/>
    <property type="match status" value="1"/>
</dbReference>
<dbReference type="InterPro" id="IPR013118">
    <property type="entry name" value="Mannitol_DH_C"/>
</dbReference>
<evidence type="ECO:0000256" key="3">
    <source>
        <dbReference type="ARBA" id="ARBA00016219"/>
    </source>
</evidence>
<dbReference type="InterPro" id="IPR000669">
    <property type="entry name" value="Mannitol_DH"/>
</dbReference>
<keyword evidence="4" id="KW-0560">Oxidoreductase</keyword>
<dbReference type="PROSITE" id="PS00974">
    <property type="entry name" value="MANNITOL_DHGENASE"/>
    <property type="match status" value="1"/>
</dbReference>
<dbReference type="InterPro" id="IPR036291">
    <property type="entry name" value="NAD(P)-bd_dom_sf"/>
</dbReference>
<dbReference type="SUPFAM" id="SSF51735">
    <property type="entry name" value="NAD(P)-binding Rossmann-fold domains"/>
    <property type="match status" value="1"/>
</dbReference>
<dbReference type="Gene3D" id="3.40.50.720">
    <property type="entry name" value="NAD(P)-binding Rossmann-like Domain"/>
    <property type="match status" value="1"/>
</dbReference>
<proteinExistence type="inferred from homology"/>
<dbReference type="InterPro" id="IPR013131">
    <property type="entry name" value="Mannitol_DH_N"/>
</dbReference>
<evidence type="ECO:0000313" key="10">
    <source>
        <dbReference type="Proteomes" id="UP000471126"/>
    </source>
</evidence>
<dbReference type="EMBL" id="JAAGWE010000002">
    <property type="protein sequence ID" value="NEM04622.1"/>
    <property type="molecule type" value="Genomic_DNA"/>
</dbReference>
<dbReference type="InterPro" id="IPR023027">
    <property type="entry name" value="Mannitol_DH_CS"/>
</dbReference>
<dbReference type="InterPro" id="IPR008927">
    <property type="entry name" value="6-PGluconate_DH-like_C_sf"/>
</dbReference>
<comment type="caution">
    <text evidence="9">The sequence shown here is derived from an EMBL/GenBank/DDBJ whole genome shotgun (WGS) entry which is preliminary data.</text>
</comment>
<dbReference type="InterPro" id="IPR050988">
    <property type="entry name" value="Mannitol_DH/Oxidoreductase"/>
</dbReference>
<evidence type="ECO:0000313" key="9">
    <source>
        <dbReference type="EMBL" id="NEM04622.1"/>
    </source>
</evidence>
<name>A0A6P0G8Z0_9ACTN</name>
<dbReference type="GO" id="GO:0008926">
    <property type="term" value="F:mannitol-1-phosphate 5-dehydrogenase activity"/>
    <property type="evidence" value="ECO:0007669"/>
    <property type="project" value="UniProtKB-EC"/>
</dbReference>
<dbReference type="EC" id="1.1.1.17" evidence="2"/>
<evidence type="ECO:0000256" key="1">
    <source>
        <dbReference type="ARBA" id="ARBA00006541"/>
    </source>
</evidence>
<accession>A0A6P0G8Z0</accession>
<dbReference type="InterPro" id="IPR013328">
    <property type="entry name" value="6PGD_dom2"/>
</dbReference>
<evidence type="ECO:0000256" key="5">
    <source>
        <dbReference type="ARBA" id="ARBA00023027"/>
    </source>
</evidence>
<dbReference type="PRINTS" id="PR00084">
    <property type="entry name" value="MTLDHDRGNASE"/>
</dbReference>
<dbReference type="AlphaFoldDB" id="A0A6P0G8Z0"/>
<feature type="domain" description="Mannitol dehydrogenase C-terminal" evidence="8">
    <location>
        <begin position="288"/>
        <end position="474"/>
    </location>
</feature>
<dbReference type="SUPFAM" id="SSF48179">
    <property type="entry name" value="6-phosphogluconate dehydrogenase C-terminal domain-like"/>
    <property type="match status" value="1"/>
</dbReference>
<comment type="catalytic activity">
    <reaction evidence="6">
        <text>D-mannitol 1-phosphate + NAD(+) = beta-D-fructose 6-phosphate + NADH + H(+)</text>
        <dbReference type="Rhea" id="RHEA:19661"/>
        <dbReference type="ChEBI" id="CHEBI:15378"/>
        <dbReference type="ChEBI" id="CHEBI:57540"/>
        <dbReference type="ChEBI" id="CHEBI:57634"/>
        <dbReference type="ChEBI" id="CHEBI:57945"/>
        <dbReference type="ChEBI" id="CHEBI:61381"/>
        <dbReference type="EC" id="1.1.1.17"/>
    </reaction>
</comment>
<evidence type="ECO:0000259" key="7">
    <source>
        <dbReference type="Pfam" id="PF01232"/>
    </source>
</evidence>
<dbReference type="PANTHER" id="PTHR43362:SF1">
    <property type="entry name" value="MANNITOL DEHYDROGENASE 2-RELATED"/>
    <property type="match status" value="1"/>
</dbReference>
<dbReference type="Proteomes" id="UP000471126">
    <property type="component" value="Unassembled WGS sequence"/>
</dbReference>
<dbReference type="GO" id="GO:0019594">
    <property type="term" value="P:mannitol metabolic process"/>
    <property type="evidence" value="ECO:0007669"/>
    <property type="project" value="InterPro"/>
</dbReference>
<feature type="domain" description="Mannitol dehydrogenase N-terminal" evidence="7">
    <location>
        <begin position="29"/>
        <end position="279"/>
    </location>
</feature>